<dbReference type="InterPro" id="IPR011990">
    <property type="entry name" value="TPR-like_helical_dom_sf"/>
</dbReference>
<dbReference type="PROSITE" id="PS50005">
    <property type="entry name" value="TPR"/>
    <property type="match status" value="1"/>
</dbReference>
<feature type="chain" id="PRO_5042856061" evidence="2">
    <location>
        <begin position="19"/>
        <end position="435"/>
    </location>
</feature>
<keyword evidence="2" id="KW-0732">Signal</keyword>
<dbReference type="SUPFAM" id="SSF48452">
    <property type="entry name" value="TPR-like"/>
    <property type="match status" value="1"/>
</dbReference>
<accession>A0AAN6WBY2</accession>
<comment type="caution">
    <text evidence="3">The sequence shown here is derived from an EMBL/GenBank/DDBJ whole genome shotgun (WGS) entry which is preliminary data.</text>
</comment>
<evidence type="ECO:0000256" key="1">
    <source>
        <dbReference type="PROSITE-ProRule" id="PRU00339"/>
    </source>
</evidence>
<dbReference type="AlphaFoldDB" id="A0AAN6WBY2"/>
<dbReference type="Gene3D" id="1.25.40.10">
    <property type="entry name" value="Tetratricopeptide repeat domain"/>
    <property type="match status" value="1"/>
</dbReference>
<dbReference type="PANTHER" id="PTHR47332:SF6">
    <property type="entry name" value="SET DOMAIN-CONTAINING PROTEIN"/>
    <property type="match status" value="1"/>
</dbReference>
<evidence type="ECO:0000313" key="3">
    <source>
        <dbReference type="EMBL" id="KAK4178813.1"/>
    </source>
</evidence>
<keyword evidence="4" id="KW-1185">Reference proteome</keyword>
<dbReference type="InterPro" id="IPR053185">
    <property type="entry name" value="SET_domain_protein"/>
</dbReference>
<proteinExistence type="predicted"/>
<keyword evidence="1" id="KW-0802">TPR repeat</keyword>
<dbReference type="PANTHER" id="PTHR47332">
    <property type="entry name" value="SET DOMAIN-CONTAINING PROTEIN 5"/>
    <property type="match status" value="1"/>
</dbReference>
<feature type="repeat" description="TPR" evidence="1">
    <location>
        <begin position="382"/>
        <end position="415"/>
    </location>
</feature>
<reference evidence="3" key="2">
    <citation type="submission" date="2023-05" db="EMBL/GenBank/DDBJ databases">
        <authorList>
            <consortium name="Lawrence Berkeley National Laboratory"/>
            <person name="Steindorff A."/>
            <person name="Hensen N."/>
            <person name="Bonometti L."/>
            <person name="Westerberg I."/>
            <person name="Brannstrom I.O."/>
            <person name="Guillou S."/>
            <person name="Cros-Aarteil S."/>
            <person name="Calhoun S."/>
            <person name="Haridas S."/>
            <person name="Kuo A."/>
            <person name="Mondo S."/>
            <person name="Pangilinan J."/>
            <person name="Riley R."/>
            <person name="Labutti K."/>
            <person name="Andreopoulos B."/>
            <person name="Lipzen A."/>
            <person name="Chen C."/>
            <person name="Yanf M."/>
            <person name="Daum C."/>
            <person name="Ng V."/>
            <person name="Clum A."/>
            <person name="Ohm R."/>
            <person name="Martin F."/>
            <person name="Silar P."/>
            <person name="Natvig D."/>
            <person name="Lalanne C."/>
            <person name="Gautier V."/>
            <person name="Ament-Velasquez S.L."/>
            <person name="Kruys A."/>
            <person name="Hutchinson M.I."/>
            <person name="Powell A.J."/>
            <person name="Barry K."/>
            <person name="Miller A.N."/>
            <person name="Grigoriev I.V."/>
            <person name="Debuchy R."/>
            <person name="Gladieux P."/>
            <person name="Thoren M.H."/>
            <person name="Johannesson H."/>
        </authorList>
    </citation>
    <scope>NUCLEOTIDE SEQUENCE</scope>
    <source>
        <strain evidence="3">CBS 892.96</strain>
    </source>
</reference>
<organism evidence="3 4">
    <name type="scientific">Triangularia setosa</name>
    <dbReference type="NCBI Taxonomy" id="2587417"/>
    <lineage>
        <taxon>Eukaryota</taxon>
        <taxon>Fungi</taxon>
        <taxon>Dikarya</taxon>
        <taxon>Ascomycota</taxon>
        <taxon>Pezizomycotina</taxon>
        <taxon>Sordariomycetes</taxon>
        <taxon>Sordariomycetidae</taxon>
        <taxon>Sordariales</taxon>
        <taxon>Podosporaceae</taxon>
        <taxon>Triangularia</taxon>
    </lineage>
</organism>
<feature type="signal peptide" evidence="2">
    <location>
        <begin position="1"/>
        <end position="18"/>
    </location>
</feature>
<sequence>MALPMLTTSLLLFSGAVSANIQSQSPKKHILPPLYPQASDCLPGPLKNDLLPSCETAFVSNETLKGGQEKPWTHTPFCLDTISGTPYCVFTASKFQGPKRGISIIAPLSNNASSSLAQIEKFLLLSPKAKDDFITVGEDLEDPPYALRTIDGKGFGLIATRKIPKGSIFMTDYATLMADKDFAANLRMEQGRLLLSEAVVRLPYPDRALKLARSSTRPGDVPAAEDVMKTNSFSVEAVSLSRLHLSHFADMGAAVPSPASMQPRSPRPSLLSATFFLGKRLQSVVSHASLFVTNCLKDTAFNLQSKIRLPRLKKLWGFDCSCSLCSGPPELLAASDARRQKVDDLGPEIVALVEEGKFDEAVKLNTEMIQALTEEEILPHMGDYYEIMGRLYQAWGKKKEAVEWFEKALEEVEGFKADGADDLKRIIKALKAEKK</sequence>
<name>A0AAN6WBY2_9PEZI</name>
<reference evidence="3" key="1">
    <citation type="journal article" date="2023" name="Mol. Phylogenet. Evol.">
        <title>Genome-scale phylogeny and comparative genomics of the fungal order Sordariales.</title>
        <authorList>
            <person name="Hensen N."/>
            <person name="Bonometti L."/>
            <person name="Westerberg I."/>
            <person name="Brannstrom I.O."/>
            <person name="Guillou S."/>
            <person name="Cros-Aarteil S."/>
            <person name="Calhoun S."/>
            <person name="Haridas S."/>
            <person name="Kuo A."/>
            <person name="Mondo S."/>
            <person name="Pangilinan J."/>
            <person name="Riley R."/>
            <person name="LaButti K."/>
            <person name="Andreopoulos B."/>
            <person name="Lipzen A."/>
            <person name="Chen C."/>
            <person name="Yan M."/>
            <person name="Daum C."/>
            <person name="Ng V."/>
            <person name="Clum A."/>
            <person name="Steindorff A."/>
            <person name="Ohm R.A."/>
            <person name="Martin F."/>
            <person name="Silar P."/>
            <person name="Natvig D.O."/>
            <person name="Lalanne C."/>
            <person name="Gautier V."/>
            <person name="Ament-Velasquez S.L."/>
            <person name="Kruys A."/>
            <person name="Hutchinson M.I."/>
            <person name="Powell A.J."/>
            <person name="Barry K."/>
            <person name="Miller A.N."/>
            <person name="Grigoriev I.V."/>
            <person name="Debuchy R."/>
            <person name="Gladieux P."/>
            <person name="Hiltunen Thoren M."/>
            <person name="Johannesson H."/>
        </authorList>
    </citation>
    <scope>NUCLEOTIDE SEQUENCE</scope>
    <source>
        <strain evidence="3">CBS 892.96</strain>
    </source>
</reference>
<evidence type="ECO:0000256" key="2">
    <source>
        <dbReference type="SAM" id="SignalP"/>
    </source>
</evidence>
<dbReference type="EMBL" id="MU866130">
    <property type="protein sequence ID" value="KAK4178813.1"/>
    <property type="molecule type" value="Genomic_DNA"/>
</dbReference>
<dbReference type="InterPro" id="IPR019734">
    <property type="entry name" value="TPR_rpt"/>
</dbReference>
<protein>
    <submittedName>
        <fullName evidence="3">Uncharacterized protein</fullName>
    </submittedName>
</protein>
<dbReference type="Proteomes" id="UP001302321">
    <property type="component" value="Unassembled WGS sequence"/>
</dbReference>
<gene>
    <name evidence="3" type="ORF">QBC36DRAFT_344324</name>
</gene>
<evidence type="ECO:0000313" key="4">
    <source>
        <dbReference type="Proteomes" id="UP001302321"/>
    </source>
</evidence>